<reference evidence="2 3" key="1">
    <citation type="journal article" date="2013" name="Genome Announc.">
        <title>Complete Genome of Acinetobacter baumannii N4-Like Podophage Presley.</title>
        <authorList>
            <person name="Farmer N.G."/>
            <person name="Wood T.L."/>
            <person name="Chamakura K.R."/>
            <person name="Kuty Everett G.F."/>
        </authorList>
    </citation>
    <scope>NUCLEOTIDE SEQUENCE [LARGE SCALE GENOMIC DNA]</scope>
</reference>
<name>U5PZU8_9CAUD</name>
<sequence length="416" mass="47374">MFKSYLPIEYLCIDIANAFGLDKELFEDRIQWVKDHVNELEELLDEVSEDKCAYIKAVLALRAVQRGEDTGHLISLDATNSGIQIMSAITGCRKGAEITNLLPINKRYDGYGEITNEMNAIFKSRGADEIKIPRKDAKDAVMTSGYGSRATPKEIFGEGETLEVFYEACFNKAEGAFTLMDILINAWQPFALAHSWVLPDGFVTNIKVMEKKEVRIEVDELNHATFTTYIKENEGSKRGVSLVANTIHSIDAYLLRNIIRRCNYNPKMIKNKLSILKRTQELRDRNELTKEEATGRLAEHLEVTDAMHLIDTSILPLVTAKTANQLDDWHIATLIRILTKMLEFRPCQVLTVHDAFRCHPNHGDTVRYWYKEIMAELAESEILNCILWQITGTNPNYAKLDPNLANDIRQANYPIC</sequence>
<dbReference type="Pfam" id="PF00940">
    <property type="entry name" value="RNA_pol"/>
    <property type="match status" value="1"/>
</dbReference>
<organism evidence="2 3">
    <name type="scientific">Acinetobacter phage Presley</name>
    <dbReference type="NCBI Taxonomy" id="1406780"/>
    <lineage>
        <taxon>Viruses</taxon>
        <taxon>Duplodnaviria</taxon>
        <taxon>Heunggongvirae</taxon>
        <taxon>Uroviricota</taxon>
        <taxon>Caudoviricetes</taxon>
        <taxon>Schitoviridae</taxon>
        <taxon>Presleyvirus</taxon>
        <taxon>Presleyvirus presley</taxon>
    </lineage>
</organism>
<dbReference type="Gene3D" id="1.10.287.280">
    <property type="match status" value="1"/>
</dbReference>
<dbReference type="OrthoDB" id="2532at10239"/>
<dbReference type="RefSeq" id="YP_009007589.1">
    <property type="nucleotide sequence ID" value="NC_023581.1"/>
</dbReference>
<dbReference type="InterPro" id="IPR043502">
    <property type="entry name" value="DNA/RNA_pol_sf"/>
</dbReference>
<evidence type="ECO:0000313" key="3">
    <source>
        <dbReference type="Proteomes" id="UP000017656"/>
    </source>
</evidence>
<keyword evidence="3" id="KW-1185">Reference proteome</keyword>
<proteinExistence type="predicted"/>
<dbReference type="GeneID" id="18504159"/>
<gene>
    <name evidence="2" type="ORF">Presley_21</name>
</gene>
<evidence type="ECO:0000313" key="2">
    <source>
        <dbReference type="EMBL" id="AGY48088.1"/>
    </source>
</evidence>
<dbReference type="InterPro" id="IPR046950">
    <property type="entry name" value="DNA-dir_Rpol_C_phage-type"/>
</dbReference>
<dbReference type="KEGG" id="vg:18504159"/>
<accession>U5PZU8</accession>
<protein>
    <submittedName>
        <fullName evidence="2">RNA polymerase large subunit</fullName>
    </submittedName>
</protein>
<evidence type="ECO:0000259" key="1">
    <source>
        <dbReference type="Pfam" id="PF00940"/>
    </source>
</evidence>
<feature type="domain" description="DNA-directed RNA polymerase C-terminal" evidence="1">
    <location>
        <begin position="8"/>
        <end position="148"/>
    </location>
</feature>
<dbReference type="SUPFAM" id="SSF56672">
    <property type="entry name" value="DNA/RNA polymerases"/>
    <property type="match status" value="1"/>
</dbReference>
<dbReference type="EMBL" id="KF669658">
    <property type="protein sequence ID" value="AGY48088.1"/>
    <property type="molecule type" value="Genomic_DNA"/>
</dbReference>
<dbReference type="Proteomes" id="UP000017656">
    <property type="component" value="Segment"/>
</dbReference>